<evidence type="ECO:0000313" key="2">
    <source>
        <dbReference type="Proteomes" id="UP001330812"/>
    </source>
</evidence>
<dbReference type="EMBL" id="CP142149">
    <property type="protein sequence ID" value="WSE32624.1"/>
    <property type="molecule type" value="Genomic_DNA"/>
</dbReference>
<accession>A0ABZ1IDT2</accession>
<dbReference type="RefSeq" id="WP_326835431.1">
    <property type="nucleotide sequence ID" value="NZ_CP142149.1"/>
</dbReference>
<reference evidence="1 2" key="1">
    <citation type="journal article" date="2015" name="Int. J. Syst. Evol. Microbiol.">
        <title>Amycolatopsis rhabdoformis sp. nov., an actinomycete isolated from a tropical forest soil.</title>
        <authorList>
            <person name="Souza W.R."/>
            <person name="Silva R.E."/>
            <person name="Goodfellow M."/>
            <person name="Busarakam K."/>
            <person name="Figueiro F.S."/>
            <person name="Ferreira D."/>
            <person name="Rodrigues-Filho E."/>
            <person name="Moraes L.A.B."/>
            <person name="Zucchi T.D."/>
        </authorList>
    </citation>
    <scope>NUCLEOTIDE SEQUENCE [LARGE SCALE GENOMIC DNA]</scope>
    <source>
        <strain evidence="1 2">NCIMB 14900</strain>
    </source>
</reference>
<keyword evidence="2" id="KW-1185">Reference proteome</keyword>
<evidence type="ECO:0000313" key="1">
    <source>
        <dbReference type="EMBL" id="WSE32624.1"/>
    </source>
</evidence>
<sequence>MLGSNNASLGLGAVDYRSAEECVAAIRWLCTNLPRTRLELVHDHGIDWRWVLRAGATPVAIASHAYGRRIEATRGHDRFVTAMRQAAEFAADGRIVDGRTKYGTQG</sequence>
<organism evidence="1 2">
    <name type="scientific">Amycolatopsis rhabdoformis</name>
    <dbReference type="NCBI Taxonomy" id="1448059"/>
    <lineage>
        <taxon>Bacteria</taxon>
        <taxon>Bacillati</taxon>
        <taxon>Actinomycetota</taxon>
        <taxon>Actinomycetes</taxon>
        <taxon>Pseudonocardiales</taxon>
        <taxon>Pseudonocardiaceae</taxon>
        <taxon>Amycolatopsis</taxon>
    </lineage>
</organism>
<protein>
    <submittedName>
        <fullName evidence="1">DUF1508 domain-containing protein</fullName>
    </submittedName>
</protein>
<proteinExistence type="predicted"/>
<dbReference type="Proteomes" id="UP001330812">
    <property type="component" value="Chromosome"/>
</dbReference>
<name>A0ABZ1IDT2_9PSEU</name>
<gene>
    <name evidence="1" type="ORF">VSH64_10955</name>
</gene>